<dbReference type="EMBL" id="FN648001">
    <property type="protein sequence ID" value="CBJ29235.1"/>
    <property type="molecule type" value="Genomic_DNA"/>
</dbReference>
<dbReference type="GO" id="GO:0016020">
    <property type="term" value="C:membrane"/>
    <property type="evidence" value="ECO:0007669"/>
    <property type="project" value="UniProtKB-SubCell"/>
</dbReference>
<keyword evidence="2 6" id="KW-0812">Transmembrane</keyword>
<reference evidence="8 9" key="1">
    <citation type="journal article" date="2010" name="Nature">
        <title>The Ectocarpus genome and the independent evolution of multicellularity in brown algae.</title>
        <authorList>
            <person name="Cock J.M."/>
            <person name="Sterck L."/>
            <person name="Rouze P."/>
            <person name="Scornet D."/>
            <person name="Allen A.E."/>
            <person name="Amoutzias G."/>
            <person name="Anthouard V."/>
            <person name="Artiguenave F."/>
            <person name="Aury J.M."/>
            <person name="Badger J.H."/>
            <person name="Beszteri B."/>
            <person name="Billiau K."/>
            <person name="Bonnet E."/>
            <person name="Bothwell J.H."/>
            <person name="Bowler C."/>
            <person name="Boyen C."/>
            <person name="Brownlee C."/>
            <person name="Carrano C.J."/>
            <person name="Charrier B."/>
            <person name="Cho G.Y."/>
            <person name="Coelho S.M."/>
            <person name="Collen J."/>
            <person name="Corre E."/>
            <person name="Da Silva C."/>
            <person name="Delage L."/>
            <person name="Delaroque N."/>
            <person name="Dittami S.M."/>
            <person name="Doulbeau S."/>
            <person name="Elias M."/>
            <person name="Farnham G."/>
            <person name="Gachon C.M."/>
            <person name="Gschloessl B."/>
            <person name="Heesch S."/>
            <person name="Jabbari K."/>
            <person name="Jubin C."/>
            <person name="Kawai H."/>
            <person name="Kimura K."/>
            <person name="Kloareg B."/>
            <person name="Kupper F.C."/>
            <person name="Lang D."/>
            <person name="Le Bail A."/>
            <person name="Leblanc C."/>
            <person name="Lerouge P."/>
            <person name="Lohr M."/>
            <person name="Lopez P.J."/>
            <person name="Martens C."/>
            <person name="Maumus F."/>
            <person name="Michel G."/>
            <person name="Miranda-Saavedra D."/>
            <person name="Morales J."/>
            <person name="Moreau H."/>
            <person name="Motomura T."/>
            <person name="Nagasato C."/>
            <person name="Napoli C.A."/>
            <person name="Nelson D.R."/>
            <person name="Nyvall-Collen P."/>
            <person name="Peters A.F."/>
            <person name="Pommier C."/>
            <person name="Potin P."/>
            <person name="Poulain J."/>
            <person name="Quesneville H."/>
            <person name="Read B."/>
            <person name="Rensing S.A."/>
            <person name="Ritter A."/>
            <person name="Rousvoal S."/>
            <person name="Samanta M."/>
            <person name="Samson G."/>
            <person name="Schroeder D.C."/>
            <person name="Segurens B."/>
            <person name="Strittmatter M."/>
            <person name="Tonon T."/>
            <person name="Tregear J.W."/>
            <person name="Valentin K."/>
            <person name="von Dassow P."/>
            <person name="Yamagishi T."/>
            <person name="Van de Peer Y."/>
            <person name="Wincker P."/>
        </authorList>
    </citation>
    <scope>NUCLEOTIDE SEQUENCE [LARGE SCALE GENOMIC DNA]</scope>
    <source>
        <strain evidence="9">Ec32 / CCAP1310/4</strain>
    </source>
</reference>
<dbReference type="Proteomes" id="UP000002630">
    <property type="component" value="Linkage Group LG22"/>
</dbReference>
<gene>
    <name evidence="8" type="ORF">Esi_0140_0003</name>
</gene>
<evidence type="ECO:0000256" key="4">
    <source>
        <dbReference type="ARBA" id="ARBA00023136"/>
    </source>
</evidence>
<evidence type="ECO:0000256" key="2">
    <source>
        <dbReference type="ARBA" id="ARBA00022692"/>
    </source>
</evidence>
<feature type="transmembrane region" description="Helical" evidence="6">
    <location>
        <begin position="181"/>
        <end position="201"/>
    </location>
</feature>
<protein>
    <recommendedName>
        <fullName evidence="7">Peptidase S54 rhomboid domain-containing protein</fullName>
    </recommendedName>
</protein>
<proteinExistence type="predicted"/>
<dbReference type="eggNOG" id="KOG2289">
    <property type="taxonomic scope" value="Eukaryota"/>
</dbReference>
<dbReference type="Pfam" id="PF01694">
    <property type="entry name" value="Rhomboid"/>
    <property type="match status" value="1"/>
</dbReference>
<dbReference type="STRING" id="2880.D7FK25"/>
<dbReference type="GO" id="GO:0004252">
    <property type="term" value="F:serine-type endopeptidase activity"/>
    <property type="evidence" value="ECO:0007669"/>
    <property type="project" value="InterPro"/>
</dbReference>
<evidence type="ECO:0000256" key="1">
    <source>
        <dbReference type="ARBA" id="ARBA00004141"/>
    </source>
</evidence>
<dbReference type="InterPro" id="IPR035952">
    <property type="entry name" value="Rhomboid-like_sf"/>
</dbReference>
<name>D7FK25_ECTSI</name>
<dbReference type="AlphaFoldDB" id="D7FK25"/>
<dbReference type="FunCoup" id="D7FK25">
    <property type="interactions" value="1"/>
</dbReference>
<dbReference type="InParanoid" id="D7FK25"/>
<feature type="compositionally biased region" description="Gly residues" evidence="5">
    <location>
        <begin position="64"/>
        <end position="73"/>
    </location>
</feature>
<accession>D7FK25</accession>
<feature type="compositionally biased region" description="Pro residues" evidence="5">
    <location>
        <begin position="53"/>
        <end position="63"/>
    </location>
</feature>
<feature type="domain" description="Peptidase S54 rhomboid" evidence="7">
    <location>
        <begin position="115"/>
        <end position="249"/>
    </location>
</feature>
<organism evidence="8 9">
    <name type="scientific">Ectocarpus siliculosus</name>
    <name type="common">Brown alga</name>
    <name type="synonym">Conferva siliculosa</name>
    <dbReference type="NCBI Taxonomy" id="2880"/>
    <lineage>
        <taxon>Eukaryota</taxon>
        <taxon>Sar</taxon>
        <taxon>Stramenopiles</taxon>
        <taxon>Ochrophyta</taxon>
        <taxon>PX clade</taxon>
        <taxon>Phaeophyceae</taxon>
        <taxon>Ectocarpales</taxon>
        <taxon>Ectocarpaceae</taxon>
        <taxon>Ectocarpus</taxon>
    </lineage>
</organism>
<dbReference type="Gene3D" id="1.20.1540.10">
    <property type="entry name" value="Rhomboid-like"/>
    <property type="match status" value="1"/>
</dbReference>
<sequence>MRRGKACGGWRHEEGEEEEETDKGGAIATLDSPSRVMMAQQRRPRRVLRRKPAPPAGGAPAPPAGGGAPHSGGNGVLTATNALLVINFLVFLQQQQDPSVTTSFYKLAYAITDHGEWYRLVTAVMLHGGWGHLAGNSMALFNIGRGTETYMGTEKFVALYVCSGVSGNVLSCIVDPLTPSLGASGAIFGLLGAEAMIHLAGPKASMPLFVSSVGQTAFFAVLVGLLVPNIDHWGHLGGFVGGAALTLLIQPRSPRK</sequence>
<dbReference type="SUPFAM" id="SSF144091">
    <property type="entry name" value="Rhomboid-like"/>
    <property type="match status" value="1"/>
</dbReference>
<evidence type="ECO:0000313" key="9">
    <source>
        <dbReference type="Proteomes" id="UP000002630"/>
    </source>
</evidence>
<evidence type="ECO:0000256" key="5">
    <source>
        <dbReference type="SAM" id="MobiDB-lite"/>
    </source>
</evidence>
<dbReference type="InterPro" id="IPR022764">
    <property type="entry name" value="Peptidase_S54_rhomboid_dom"/>
</dbReference>
<dbReference type="OrthoDB" id="418595at2759"/>
<dbReference type="PANTHER" id="PTHR43731:SF26">
    <property type="entry name" value="RHOMBOID-LIKE PROTEIN 10, CHLOROPLASTIC"/>
    <property type="match status" value="1"/>
</dbReference>
<dbReference type="OMA" id="MIHLAGP"/>
<feature type="transmembrane region" description="Helical" evidence="6">
    <location>
        <begin position="233"/>
        <end position="249"/>
    </location>
</feature>
<feature type="region of interest" description="Disordered" evidence="5">
    <location>
        <begin position="1"/>
        <end position="73"/>
    </location>
</feature>
<evidence type="ECO:0000256" key="3">
    <source>
        <dbReference type="ARBA" id="ARBA00022989"/>
    </source>
</evidence>
<keyword evidence="4 6" id="KW-0472">Membrane</keyword>
<comment type="subcellular location">
    <subcellularLocation>
        <location evidence="1">Membrane</location>
        <topology evidence="1">Multi-pass membrane protein</topology>
    </subcellularLocation>
</comment>
<dbReference type="EMBL" id="FN649747">
    <property type="protein sequence ID" value="CBJ29235.1"/>
    <property type="molecule type" value="Genomic_DNA"/>
</dbReference>
<keyword evidence="3 6" id="KW-1133">Transmembrane helix</keyword>
<keyword evidence="9" id="KW-1185">Reference proteome</keyword>
<evidence type="ECO:0000259" key="7">
    <source>
        <dbReference type="Pfam" id="PF01694"/>
    </source>
</evidence>
<dbReference type="InterPro" id="IPR050925">
    <property type="entry name" value="Rhomboid_protease_S54"/>
</dbReference>
<evidence type="ECO:0000256" key="6">
    <source>
        <dbReference type="SAM" id="Phobius"/>
    </source>
</evidence>
<dbReference type="MEROPS" id="S54.014"/>
<evidence type="ECO:0000313" key="8">
    <source>
        <dbReference type="EMBL" id="CBJ29235.1"/>
    </source>
</evidence>
<dbReference type="PANTHER" id="PTHR43731">
    <property type="entry name" value="RHOMBOID PROTEASE"/>
    <property type="match status" value="1"/>
</dbReference>
<feature type="compositionally biased region" description="Basic residues" evidence="5">
    <location>
        <begin position="42"/>
        <end position="52"/>
    </location>
</feature>
<feature type="transmembrane region" description="Helical" evidence="6">
    <location>
        <begin position="208"/>
        <end position="227"/>
    </location>
</feature>